<feature type="non-terminal residue" evidence="1">
    <location>
        <position position="1"/>
    </location>
</feature>
<name>A0A9Q4A4Z7_PSESX</name>
<comment type="caution">
    <text evidence="1">The sequence shown here is derived from an EMBL/GenBank/DDBJ whole genome shotgun (WGS) entry which is preliminary data.</text>
</comment>
<proteinExistence type="inferred from homology"/>
<accession>A0A9Q4A4Z7</accession>
<organism evidence="1 2">
    <name type="scientific">Pseudomonas syringae</name>
    <dbReference type="NCBI Taxonomy" id="317"/>
    <lineage>
        <taxon>Bacteria</taxon>
        <taxon>Pseudomonadati</taxon>
        <taxon>Pseudomonadota</taxon>
        <taxon>Gammaproteobacteria</taxon>
        <taxon>Pseudomonadales</taxon>
        <taxon>Pseudomonadaceae</taxon>
        <taxon>Pseudomonas</taxon>
    </lineage>
</organism>
<gene>
    <name evidence="1" type="ORF">GIV53_13465</name>
</gene>
<reference evidence="1" key="1">
    <citation type="submission" date="2019-11" db="EMBL/GenBank/DDBJ databases">
        <title>Epiphytic Pseudomonas syringae from cherry orchards.</title>
        <authorList>
            <person name="Hulin M.T."/>
        </authorList>
    </citation>
    <scope>NUCLEOTIDE SEQUENCE</scope>
    <source>
        <strain evidence="1">PA-2-5E</strain>
    </source>
</reference>
<dbReference type="AlphaFoldDB" id="A0A9Q4A4Z7"/>
<keyword evidence="1" id="KW-0648">Protein biosynthesis</keyword>
<keyword evidence="1" id="KW-0251">Elongation factor</keyword>
<evidence type="ECO:0000313" key="1">
    <source>
        <dbReference type="EMBL" id="MCF5630304.1"/>
    </source>
</evidence>
<dbReference type="SUPFAM" id="SSF54713">
    <property type="entry name" value="Elongation factor Ts (EF-Ts), dimerisation domain"/>
    <property type="match status" value="1"/>
</dbReference>
<evidence type="ECO:0000313" key="2">
    <source>
        <dbReference type="Proteomes" id="UP000814010"/>
    </source>
</evidence>
<dbReference type="InterPro" id="IPR001816">
    <property type="entry name" value="Transl_elong_EFTs/EF1B"/>
</dbReference>
<protein>
    <submittedName>
        <fullName evidence="1">Elongation factor Ts</fullName>
    </submittedName>
</protein>
<dbReference type="GO" id="GO:0003746">
    <property type="term" value="F:translation elongation factor activity"/>
    <property type="evidence" value="ECO:0007669"/>
    <property type="project" value="UniProtKB-KW"/>
</dbReference>
<dbReference type="InterPro" id="IPR036402">
    <property type="entry name" value="EF-Ts_dimer_sf"/>
</dbReference>
<dbReference type="Proteomes" id="UP000814010">
    <property type="component" value="Unassembled WGS sequence"/>
</dbReference>
<dbReference type="EMBL" id="WKAE01000128">
    <property type="protein sequence ID" value="MCF5630304.1"/>
    <property type="molecule type" value="Genomic_DNA"/>
</dbReference>
<dbReference type="HAMAP" id="MF_00050">
    <property type="entry name" value="EF_Ts"/>
    <property type="match status" value="1"/>
</dbReference>
<sequence>VGELAKKAGAEIVSFTYFKVGEGIEKPVDNFADEVAAQLAAAKQ</sequence>